<feature type="transmembrane region" description="Helical" evidence="1">
    <location>
        <begin position="182"/>
        <end position="200"/>
    </location>
</feature>
<comment type="caution">
    <text evidence="2">The sequence shown here is derived from an EMBL/GenBank/DDBJ whole genome shotgun (WGS) entry which is preliminary data.</text>
</comment>
<evidence type="ECO:0000313" key="2">
    <source>
        <dbReference type="EMBL" id="PAD71350.1"/>
    </source>
</evidence>
<dbReference type="AlphaFoldDB" id="A0A268EE32"/>
<feature type="transmembrane region" description="Helical" evidence="1">
    <location>
        <begin position="96"/>
        <end position="114"/>
    </location>
</feature>
<dbReference type="InterPro" id="IPR046084">
    <property type="entry name" value="TrbL_4"/>
</dbReference>
<name>A0A268EE32_9BACL</name>
<reference evidence="2 3" key="1">
    <citation type="submission" date="2017-07" db="EMBL/GenBank/DDBJ databases">
        <title>Isolation and whole genome analysis of endospore-forming bacteria from heroin.</title>
        <authorList>
            <person name="Kalinowski J."/>
            <person name="Ahrens B."/>
            <person name="Al-Dilaimi A."/>
            <person name="Winkler A."/>
            <person name="Wibberg D."/>
            <person name="Schleenbecker U."/>
            <person name="Ruckert C."/>
            <person name="Wolfel R."/>
            <person name="Grass G."/>
        </authorList>
    </citation>
    <scope>NUCLEOTIDE SEQUENCE [LARGE SCALE GENOMIC DNA]</scope>
    <source>
        <strain evidence="2 3">7537-G1</strain>
    </source>
</reference>
<dbReference type="Pfam" id="PF19597">
    <property type="entry name" value="TrbL_4"/>
    <property type="match status" value="1"/>
</dbReference>
<dbReference type="RefSeq" id="WP_095268030.1">
    <property type="nucleotide sequence ID" value="NZ_NPBY01000108.1"/>
</dbReference>
<keyword evidence="1" id="KW-0812">Transmembrane</keyword>
<keyword evidence="1" id="KW-1133">Transmembrane helix</keyword>
<accession>A0A268EE32</accession>
<feature type="transmembrane region" description="Helical" evidence="1">
    <location>
        <begin position="53"/>
        <end position="75"/>
    </location>
</feature>
<evidence type="ECO:0000256" key="1">
    <source>
        <dbReference type="SAM" id="Phobius"/>
    </source>
</evidence>
<feature type="transmembrane region" description="Helical" evidence="1">
    <location>
        <begin position="156"/>
        <end position="175"/>
    </location>
</feature>
<proteinExistence type="predicted"/>
<gene>
    <name evidence="2" type="ORF">CHH67_24710</name>
</gene>
<dbReference type="EMBL" id="NPBY01000108">
    <property type="protein sequence ID" value="PAD71350.1"/>
    <property type="molecule type" value="Genomic_DNA"/>
</dbReference>
<dbReference type="Proteomes" id="UP000215596">
    <property type="component" value="Unassembled WGS sequence"/>
</dbReference>
<protein>
    <submittedName>
        <fullName evidence="2">Conjugation protein</fullName>
    </submittedName>
</protein>
<sequence length="297" mass="32615">MFSPKYLWNPIGDLVEDTIEKWFLGMAEKAVNTFTEFLNEINGVAVQVLDFPIVVSAIAYAQMVAIAIIATKYAFEIWYNKVLHDNGDSDADLSSVIFRLFESVAMVFAVPWIVRQVYMWGTELAQLVVALPGSSPLEMWSPVNEALNHGMVSSSFPIGIAIAILFALVMLLVVLVQNFIRAGELTVAAIVGAFMATGLTNPNSQAFQTWWKEVINLSVAQAVQMLLIKLSFVSLLAFNATAWVNVLLFCGFVWVTYKSPSIMKQYLHSTGFGKAAAGVGQQAGSLVLMRKLMTKGV</sequence>
<organism evidence="2 3">
    <name type="scientific">Paenibacillus campinasensis</name>
    <dbReference type="NCBI Taxonomy" id="66347"/>
    <lineage>
        <taxon>Bacteria</taxon>
        <taxon>Bacillati</taxon>
        <taxon>Bacillota</taxon>
        <taxon>Bacilli</taxon>
        <taxon>Bacillales</taxon>
        <taxon>Paenibacillaceae</taxon>
        <taxon>Paenibacillus</taxon>
    </lineage>
</organism>
<evidence type="ECO:0000313" key="3">
    <source>
        <dbReference type="Proteomes" id="UP000215596"/>
    </source>
</evidence>
<keyword evidence="1" id="KW-0472">Membrane</keyword>
<feature type="transmembrane region" description="Helical" evidence="1">
    <location>
        <begin position="232"/>
        <end position="257"/>
    </location>
</feature>
<dbReference type="OrthoDB" id="2565235at2"/>